<name>A0A919VH24_9CLOT</name>
<dbReference type="EMBL" id="BOPZ01000014">
    <property type="protein sequence ID" value="GIM29236.1"/>
    <property type="molecule type" value="Genomic_DNA"/>
</dbReference>
<proteinExistence type="predicted"/>
<organism evidence="1 2">
    <name type="scientific">Clostridium polyendosporum</name>
    <dbReference type="NCBI Taxonomy" id="69208"/>
    <lineage>
        <taxon>Bacteria</taxon>
        <taxon>Bacillati</taxon>
        <taxon>Bacillota</taxon>
        <taxon>Clostridia</taxon>
        <taxon>Eubacteriales</taxon>
        <taxon>Clostridiaceae</taxon>
        <taxon>Clostridium</taxon>
    </lineage>
</organism>
<sequence>MKLFYCIVCKRIFESEESCKYCGSSSVKELKKDTPVNILGTKLKGRVLKIGEHNLRIIVCTDTNERVIKEYSAEKLRKIL</sequence>
<protein>
    <submittedName>
        <fullName evidence="1">Uncharacterized protein</fullName>
    </submittedName>
</protein>
<keyword evidence="2" id="KW-1185">Reference proteome</keyword>
<dbReference type="RefSeq" id="WP_212903939.1">
    <property type="nucleotide sequence ID" value="NZ_BOPZ01000014.1"/>
</dbReference>
<accession>A0A919VH24</accession>
<dbReference type="Proteomes" id="UP000679179">
    <property type="component" value="Unassembled WGS sequence"/>
</dbReference>
<evidence type="ECO:0000313" key="1">
    <source>
        <dbReference type="EMBL" id="GIM29236.1"/>
    </source>
</evidence>
<gene>
    <name evidence="1" type="ORF">CPJCM30710_19020</name>
</gene>
<reference evidence="1" key="1">
    <citation type="submission" date="2021-03" db="EMBL/GenBank/DDBJ databases">
        <title>Taxonomic study of Clostridium polyendosporum from meadow-gley soil under rice.</title>
        <authorList>
            <person name="Kobayashi H."/>
            <person name="Tanizawa Y."/>
            <person name="Yagura M."/>
        </authorList>
    </citation>
    <scope>NUCLEOTIDE SEQUENCE</scope>
    <source>
        <strain evidence="1">JCM 30710</strain>
    </source>
</reference>
<evidence type="ECO:0000313" key="2">
    <source>
        <dbReference type="Proteomes" id="UP000679179"/>
    </source>
</evidence>
<comment type="caution">
    <text evidence="1">The sequence shown here is derived from an EMBL/GenBank/DDBJ whole genome shotgun (WGS) entry which is preliminary data.</text>
</comment>
<dbReference type="AlphaFoldDB" id="A0A919VH24"/>